<accession>A0A109IHY8</accession>
<dbReference type="EMBL" id="LT607752">
    <property type="protein sequence ID" value="SCG46424.1"/>
    <property type="molecule type" value="Genomic_DNA"/>
</dbReference>
<protein>
    <submittedName>
        <fullName evidence="2">Thioredoxin reductase</fullName>
    </submittedName>
</protein>
<proteinExistence type="predicted"/>
<reference evidence="3" key="1">
    <citation type="submission" date="2016-06" db="EMBL/GenBank/DDBJ databases">
        <authorList>
            <person name="Varghese N."/>
            <person name="Submissions Spin"/>
        </authorList>
    </citation>
    <scope>NUCLEOTIDE SEQUENCE [LARGE SCALE GENOMIC DNA]</scope>
    <source>
        <strain evidence="3">DSM 44983</strain>
    </source>
</reference>
<dbReference type="Pfam" id="PF13738">
    <property type="entry name" value="Pyr_redox_3"/>
    <property type="match status" value="1"/>
</dbReference>
<dbReference type="Proteomes" id="UP000198226">
    <property type="component" value="Chromosome I"/>
</dbReference>
<evidence type="ECO:0000256" key="1">
    <source>
        <dbReference type="ARBA" id="ARBA00023002"/>
    </source>
</evidence>
<dbReference type="PANTHER" id="PTHR43539">
    <property type="entry name" value="FLAVIN-BINDING MONOOXYGENASE-LIKE PROTEIN (AFU_ORTHOLOGUE AFUA_4G09220)"/>
    <property type="match status" value="1"/>
</dbReference>
<evidence type="ECO:0000313" key="3">
    <source>
        <dbReference type="Proteomes" id="UP000198226"/>
    </source>
</evidence>
<dbReference type="AlphaFoldDB" id="A0A109IHY8"/>
<sequence>MAVVTLDYLIIGAGPAGLQLAALLEADGRRDYLVLEGADIPGAFFATYPRHRQLISINKPHTGSDDPELNLRLDWNSLLTDDPALRFTTYTERYFPDADVMVRYLADFAAKTGVKVRYGARVTSVSKVDGTFEVHAGETFRARRVVVATGVSRPYLPDIPGLELAEQYADMPVDPRDYLDQKVLIIGKGNSAFETADSLMETTTLIHLAGPSSVRMAWRTHYVGHLRAVNNNFLDTYQLKSANAILDGTVRRITRDADGYTVTFAFSRADEVVKELRYDRVLVCTGFAFDASIFDDSCRPELAIRDRFPAQTAEWESVNVPDLFFAGTITQERDFKRSTNGFIHGFRYAVRTLHRILERRYGDTPWPAEKLDATGAAITDAIIARVNRTSALWQQFDVLADVVTVAGTEARYHEEVPVAYFAGTGLRTADHDYSDAFVVTLEYGPEHDQVDPFDVTVRRVAQDVVGQAHDAAYLHPVVRHHRAGQVVATHHLAENLENRWDRPEVHVTPLAAFVDRCLRSVGD</sequence>
<keyword evidence="3" id="KW-1185">Reference proteome</keyword>
<name>A0A109IHY8_9ACTN</name>
<keyword evidence="1" id="KW-0560">Oxidoreductase</keyword>
<dbReference type="GO" id="GO:0050660">
    <property type="term" value="F:flavin adenine dinucleotide binding"/>
    <property type="evidence" value="ECO:0007669"/>
    <property type="project" value="TreeGrafter"/>
</dbReference>
<dbReference type="PANTHER" id="PTHR43539:SF23">
    <property type="entry name" value="FAD-DEPENDENT OXIDOREDUCTASE DOMAIN-CONTAINING PROTEIN 2"/>
    <property type="match status" value="1"/>
</dbReference>
<dbReference type="PRINTS" id="PR00411">
    <property type="entry name" value="PNDRDTASEI"/>
</dbReference>
<evidence type="ECO:0000313" key="2">
    <source>
        <dbReference type="EMBL" id="SCG46424.1"/>
    </source>
</evidence>
<dbReference type="InterPro" id="IPR050982">
    <property type="entry name" value="Auxin_biosynth/cation_transpt"/>
</dbReference>
<dbReference type="SUPFAM" id="SSF51905">
    <property type="entry name" value="FAD/NAD(P)-binding domain"/>
    <property type="match status" value="1"/>
</dbReference>
<dbReference type="GO" id="GO:0004497">
    <property type="term" value="F:monooxygenase activity"/>
    <property type="evidence" value="ECO:0007669"/>
    <property type="project" value="TreeGrafter"/>
</dbReference>
<organism evidence="2 3">
    <name type="scientific">Micromonospora rifamycinica</name>
    <dbReference type="NCBI Taxonomy" id="291594"/>
    <lineage>
        <taxon>Bacteria</taxon>
        <taxon>Bacillati</taxon>
        <taxon>Actinomycetota</taxon>
        <taxon>Actinomycetes</taxon>
        <taxon>Micromonosporales</taxon>
        <taxon>Micromonosporaceae</taxon>
        <taxon>Micromonospora</taxon>
    </lineage>
</organism>
<dbReference type="InterPro" id="IPR036188">
    <property type="entry name" value="FAD/NAD-bd_sf"/>
</dbReference>
<dbReference type="GO" id="GO:0036503">
    <property type="term" value="P:ERAD pathway"/>
    <property type="evidence" value="ECO:0007669"/>
    <property type="project" value="TreeGrafter"/>
</dbReference>
<dbReference type="Gene3D" id="3.50.50.60">
    <property type="entry name" value="FAD/NAD(P)-binding domain"/>
    <property type="match status" value="2"/>
</dbReference>
<gene>
    <name evidence="2" type="ORF">GA0070623_1360</name>
</gene>
<dbReference type="PRINTS" id="PR00368">
    <property type="entry name" value="FADPNR"/>
</dbReference>